<evidence type="ECO:0000256" key="1">
    <source>
        <dbReference type="ARBA" id="ARBA00008887"/>
    </source>
</evidence>
<dbReference type="EMBL" id="JBEFKJ010000009">
    <property type="protein sequence ID" value="KAL2044341.1"/>
    <property type="molecule type" value="Genomic_DNA"/>
</dbReference>
<accession>A0ABR4AHP1</accession>
<protein>
    <recommendedName>
        <fullName evidence="3">Dynein heavy chain tail domain-containing protein</fullName>
    </recommendedName>
</protein>
<comment type="similarity">
    <text evidence="1">Belongs to the dynein heavy chain family.</text>
</comment>
<dbReference type="InterPro" id="IPR026983">
    <property type="entry name" value="DHC"/>
</dbReference>
<comment type="caution">
    <text evidence="4">The sequence shown here is derived from an EMBL/GenBank/DDBJ whole genome shotgun (WGS) entry which is preliminary data.</text>
</comment>
<sequence length="362" mass="39502">MEVASPGQGAANRHTPPPPAPASIDPELVVRHLVDLLEITLGASTEDLKRKGSLLSEARKSDTIQRCTQFASESQRALYVQKTIVTTELPNGTVNGHVSLDHTPHYLYSLPTEISCSSTIVASIALIKRPQPIDPRIPLPTQIQVINLPGVATLAESTATQGSPISPYEILHSIIHHAVAPYFNAYTQGQKSLAGSSDRSDADAKSGVPGTKKKLAELELSLLHLQQNIEIPELILTFPDVIQDALDTAAQHHAKPSVELIPSQLLSDTRFLNDLQNTVNNWIKSIQAITKMSRDPDSGSATQEINYWLSLESALKSIDLQTRNDGVQLTLDILQHAKRYQVKVSFYADTGLKEALDTVQKI</sequence>
<evidence type="ECO:0000313" key="4">
    <source>
        <dbReference type="EMBL" id="KAL2044341.1"/>
    </source>
</evidence>
<organism evidence="4 5">
    <name type="scientific">Stereocaulon virgatum</name>
    <dbReference type="NCBI Taxonomy" id="373712"/>
    <lineage>
        <taxon>Eukaryota</taxon>
        <taxon>Fungi</taxon>
        <taxon>Dikarya</taxon>
        <taxon>Ascomycota</taxon>
        <taxon>Pezizomycotina</taxon>
        <taxon>Lecanoromycetes</taxon>
        <taxon>OSLEUM clade</taxon>
        <taxon>Lecanoromycetidae</taxon>
        <taxon>Lecanorales</taxon>
        <taxon>Lecanorineae</taxon>
        <taxon>Stereocaulaceae</taxon>
        <taxon>Stereocaulon</taxon>
    </lineage>
</organism>
<feature type="region of interest" description="Disordered" evidence="2">
    <location>
        <begin position="1"/>
        <end position="24"/>
    </location>
</feature>
<reference evidence="4 5" key="1">
    <citation type="submission" date="2024-09" db="EMBL/GenBank/DDBJ databases">
        <title>Rethinking Asexuality: The Enigmatic Case of Functional Sexual Genes in Lepraria (Stereocaulaceae).</title>
        <authorList>
            <person name="Doellman M."/>
            <person name="Sun Y."/>
            <person name="Barcenas-Pena A."/>
            <person name="Lumbsch H.T."/>
            <person name="Grewe F."/>
        </authorList>
    </citation>
    <scope>NUCLEOTIDE SEQUENCE [LARGE SCALE GENOMIC DNA]</scope>
    <source>
        <strain evidence="4 5">Mercado 3170</strain>
    </source>
</reference>
<evidence type="ECO:0000259" key="3">
    <source>
        <dbReference type="Pfam" id="PF08385"/>
    </source>
</evidence>
<dbReference type="PANTHER" id="PTHR46532">
    <property type="entry name" value="MALE FERTILITY FACTOR KL5"/>
    <property type="match status" value="1"/>
</dbReference>
<feature type="domain" description="Dynein heavy chain tail" evidence="3">
    <location>
        <begin position="272"/>
        <end position="362"/>
    </location>
</feature>
<proteinExistence type="inferred from homology"/>
<gene>
    <name evidence="4" type="ORF">N7G274_003046</name>
</gene>
<evidence type="ECO:0000313" key="5">
    <source>
        <dbReference type="Proteomes" id="UP001590950"/>
    </source>
</evidence>
<keyword evidence="5" id="KW-1185">Reference proteome</keyword>
<dbReference type="InterPro" id="IPR013594">
    <property type="entry name" value="Dynein_heavy_tail"/>
</dbReference>
<dbReference type="PANTHER" id="PTHR46532:SF4">
    <property type="entry name" value="AAA+ ATPASE DOMAIN-CONTAINING PROTEIN"/>
    <property type="match status" value="1"/>
</dbReference>
<evidence type="ECO:0000256" key="2">
    <source>
        <dbReference type="SAM" id="MobiDB-lite"/>
    </source>
</evidence>
<dbReference type="Proteomes" id="UP001590950">
    <property type="component" value="Unassembled WGS sequence"/>
</dbReference>
<name>A0ABR4AHP1_9LECA</name>
<dbReference type="Pfam" id="PF08385">
    <property type="entry name" value="DHC_N1"/>
    <property type="match status" value="1"/>
</dbReference>